<evidence type="ECO:0000313" key="4">
    <source>
        <dbReference type="Proteomes" id="UP000318709"/>
    </source>
</evidence>
<dbReference type="RefSeq" id="WP_141444046.1">
    <property type="nucleotide sequence ID" value="NZ_CP038231.1"/>
</dbReference>
<reference evidence="3 4" key="1">
    <citation type="submission" date="2019-03" db="EMBL/GenBank/DDBJ databases">
        <title>The complete genome sequence of Swingsia_sp. F3b2 LMG30590(T).</title>
        <authorList>
            <person name="Chua K.-O."/>
            <person name="Chan K.-G."/>
            <person name="See-Too W.-S."/>
        </authorList>
    </citation>
    <scope>NUCLEOTIDE SEQUENCE [LARGE SCALE GENOMIC DNA]</scope>
    <source>
        <strain evidence="3 4">F3b2</strain>
    </source>
</reference>
<sequence length="154" mass="16784">MALKTQLARFVGVGCASALLALGGCAGSTGGYANNMQCAPYVRARTGVDLHGAAASWWWQARGRYQRTNRPVPGSILVLRSSPSMPYGHVALVRSVEGRTLYIDHAHWEPGRIDINVPVADVSPHHDWSRVRVWWAPSGRMGRRSNPVAGFIVP</sequence>
<dbReference type="InterPro" id="IPR038765">
    <property type="entry name" value="Papain-like_cys_pep_sf"/>
</dbReference>
<keyword evidence="1" id="KW-0732">Signal</keyword>
<organism evidence="3 4">
    <name type="scientific">Formicincola oecophyllae</name>
    <dbReference type="NCBI Taxonomy" id="2558361"/>
    <lineage>
        <taxon>Bacteria</taxon>
        <taxon>Pseudomonadati</taxon>
        <taxon>Pseudomonadota</taxon>
        <taxon>Alphaproteobacteria</taxon>
        <taxon>Acetobacterales</taxon>
        <taxon>Acetobacteraceae</taxon>
        <taxon>Formicincola</taxon>
    </lineage>
</organism>
<dbReference type="InterPro" id="IPR007921">
    <property type="entry name" value="CHAP_dom"/>
</dbReference>
<dbReference type="OrthoDB" id="7279151at2"/>
<feature type="chain" id="PRO_5021485765" evidence="1">
    <location>
        <begin position="27"/>
        <end position="154"/>
    </location>
</feature>
<dbReference type="PROSITE" id="PS50911">
    <property type="entry name" value="CHAP"/>
    <property type="match status" value="1"/>
</dbReference>
<keyword evidence="4" id="KW-1185">Reference proteome</keyword>
<dbReference type="EMBL" id="CP038231">
    <property type="protein sequence ID" value="QDH14343.1"/>
    <property type="molecule type" value="Genomic_DNA"/>
</dbReference>
<dbReference type="AlphaFoldDB" id="A0A4Y6UA51"/>
<gene>
    <name evidence="3" type="ORF">E3E12_03545</name>
</gene>
<accession>A0A4Y6UA51</accession>
<evidence type="ECO:0000313" key="3">
    <source>
        <dbReference type="EMBL" id="QDH14343.1"/>
    </source>
</evidence>
<feature type="signal peptide" evidence="1">
    <location>
        <begin position="1"/>
        <end position="26"/>
    </location>
</feature>
<dbReference type="Gene3D" id="3.90.1720.10">
    <property type="entry name" value="endopeptidase domain like (from Nostoc punctiforme)"/>
    <property type="match status" value="1"/>
</dbReference>
<evidence type="ECO:0000259" key="2">
    <source>
        <dbReference type="PROSITE" id="PS50911"/>
    </source>
</evidence>
<protein>
    <submittedName>
        <fullName evidence="3">CHAP domain-containing protein</fullName>
    </submittedName>
</protein>
<dbReference type="SUPFAM" id="SSF54001">
    <property type="entry name" value="Cysteine proteinases"/>
    <property type="match status" value="1"/>
</dbReference>
<dbReference type="PROSITE" id="PS51257">
    <property type="entry name" value="PROKAR_LIPOPROTEIN"/>
    <property type="match status" value="1"/>
</dbReference>
<name>A0A4Y6UA51_9PROT</name>
<evidence type="ECO:0000256" key="1">
    <source>
        <dbReference type="SAM" id="SignalP"/>
    </source>
</evidence>
<dbReference type="KEGG" id="swf:E3E12_03545"/>
<feature type="domain" description="Peptidase C51" evidence="2">
    <location>
        <begin position="13"/>
        <end position="137"/>
    </location>
</feature>
<dbReference type="Pfam" id="PF05257">
    <property type="entry name" value="CHAP"/>
    <property type="match status" value="1"/>
</dbReference>
<proteinExistence type="predicted"/>
<dbReference type="Proteomes" id="UP000318709">
    <property type="component" value="Chromosome"/>
</dbReference>